<accession>A0A7S3PDV2</accession>
<evidence type="ECO:0000259" key="2">
    <source>
        <dbReference type="PROSITE" id="PS51278"/>
    </source>
</evidence>
<evidence type="ECO:0000313" key="3">
    <source>
        <dbReference type="EMBL" id="CAE0421142.1"/>
    </source>
</evidence>
<dbReference type="PANTHER" id="PTHR42824:SF1">
    <property type="entry name" value="GLUTAMINE AMIDOTRANSFERASE YAFJ-RELATED"/>
    <property type="match status" value="1"/>
</dbReference>
<dbReference type="InterPro" id="IPR029055">
    <property type="entry name" value="Ntn_hydrolases_N"/>
</dbReference>
<organism evidence="3">
    <name type="scientific">Amphora coffeiformis</name>
    <dbReference type="NCBI Taxonomy" id="265554"/>
    <lineage>
        <taxon>Eukaryota</taxon>
        <taxon>Sar</taxon>
        <taxon>Stramenopiles</taxon>
        <taxon>Ochrophyta</taxon>
        <taxon>Bacillariophyta</taxon>
        <taxon>Bacillariophyceae</taxon>
        <taxon>Bacillariophycidae</taxon>
        <taxon>Thalassiophysales</taxon>
        <taxon>Catenulaceae</taxon>
        <taxon>Amphora</taxon>
    </lineage>
</organism>
<dbReference type="Gene3D" id="3.60.20.10">
    <property type="entry name" value="Glutamine Phosphoribosylpyrophosphate, subunit 1, domain 1"/>
    <property type="match status" value="1"/>
</dbReference>
<keyword evidence="1" id="KW-0315">Glutamine amidotransferase</keyword>
<protein>
    <recommendedName>
        <fullName evidence="2">Glutamine amidotransferase type-2 domain-containing protein</fullName>
    </recommendedName>
</protein>
<dbReference type="InterPro" id="IPR017932">
    <property type="entry name" value="GATase_2_dom"/>
</dbReference>
<feature type="domain" description="Glutamine amidotransferase type-2" evidence="2">
    <location>
        <begin position="2"/>
        <end position="279"/>
    </location>
</feature>
<name>A0A7S3PDV2_9STRA</name>
<dbReference type="PANTHER" id="PTHR42824">
    <property type="entry name" value="GLUTAMINE AMIDOTRANSFERASE"/>
    <property type="match status" value="1"/>
</dbReference>
<dbReference type="Pfam" id="PF13230">
    <property type="entry name" value="GATase_4"/>
    <property type="match status" value="1"/>
</dbReference>
<proteinExistence type="predicted"/>
<dbReference type="EMBL" id="HBIM01024034">
    <property type="protein sequence ID" value="CAE0421142.1"/>
    <property type="molecule type" value="Transcribed_RNA"/>
</dbReference>
<dbReference type="InterPro" id="IPR026869">
    <property type="entry name" value="EgtC-like"/>
</dbReference>
<evidence type="ECO:0000256" key="1">
    <source>
        <dbReference type="ARBA" id="ARBA00022962"/>
    </source>
</evidence>
<dbReference type="PROSITE" id="PS51278">
    <property type="entry name" value="GATASE_TYPE_2"/>
    <property type="match status" value="1"/>
</dbReference>
<gene>
    <name evidence="3" type="ORF">ACOF00016_LOCUS17791</name>
</gene>
<dbReference type="SUPFAM" id="SSF56235">
    <property type="entry name" value="N-terminal nucleophile aminohydrolases (Ntn hydrolases)"/>
    <property type="match status" value="1"/>
</dbReference>
<sequence>MCQLLGMNCAAPTDFSFSLKGFCRRGGATDKHSHGWGTAIYEGRGLRCFHDTLPACKSPIAELIQNYSIRTYNMMAHIRYATQGEVSLENVHPFSRELWGIQWSFAHNGEVPMFTNVSADNVPLLGWTKCKDLHFSPVGDTDSEAVFCAILNALKAEFPEGLPTLPVLHEFLSYVCEEITHDHSNDTIFNFLLGCGQYTMFAYSWPGARPGSEVWNGLHYIIREPPFSTAKLLDVDYTIDFRTVTTPQDRVAVITTKPLTEEPGWREMKRGELLMFNRGKCYSTPKCCEAVEKEGGGLFSKYVKNKCNRSPHRFVVCPKSLPGAFSLDSPHARSEPSMAMQQQPFSLRDPMPPLSPTKPNSVLAASAALTEAAMANSSAAKGIETRMASLAV</sequence>
<dbReference type="AlphaFoldDB" id="A0A7S3PDV2"/>
<reference evidence="3" key="1">
    <citation type="submission" date="2021-01" db="EMBL/GenBank/DDBJ databases">
        <authorList>
            <person name="Corre E."/>
            <person name="Pelletier E."/>
            <person name="Niang G."/>
            <person name="Scheremetjew M."/>
            <person name="Finn R."/>
            <person name="Kale V."/>
            <person name="Holt S."/>
            <person name="Cochrane G."/>
            <person name="Meng A."/>
            <person name="Brown T."/>
            <person name="Cohen L."/>
        </authorList>
    </citation>
    <scope>NUCLEOTIDE SEQUENCE</scope>
    <source>
        <strain evidence="3">CCMP127</strain>
    </source>
</reference>
<dbReference type="CDD" id="cd01908">
    <property type="entry name" value="YafJ"/>
    <property type="match status" value="1"/>
</dbReference>